<accession>A0A914RZQ4</accession>
<keyword evidence="1" id="KW-1185">Reference proteome</keyword>
<dbReference type="WBParaSite" id="PEQ_0001036901-mRNA-1">
    <property type="protein sequence ID" value="PEQ_0001036901-mRNA-1"/>
    <property type="gene ID" value="PEQ_0001036901"/>
</dbReference>
<evidence type="ECO:0000313" key="1">
    <source>
        <dbReference type="Proteomes" id="UP000887564"/>
    </source>
</evidence>
<name>A0A914RZQ4_PAREQ</name>
<dbReference type="AlphaFoldDB" id="A0A914RZQ4"/>
<organism evidence="1 2">
    <name type="scientific">Parascaris equorum</name>
    <name type="common">Equine roundworm</name>
    <dbReference type="NCBI Taxonomy" id="6256"/>
    <lineage>
        <taxon>Eukaryota</taxon>
        <taxon>Metazoa</taxon>
        <taxon>Ecdysozoa</taxon>
        <taxon>Nematoda</taxon>
        <taxon>Chromadorea</taxon>
        <taxon>Rhabditida</taxon>
        <taxon>Spirurina</taxon>
        <taxon>Ascaridomorpha</taxon>
        <taxon>Ascaridoidea</taxon>
        <taxon>Ascarididae</taxon>
        <taxon>Parascaris</taxon>
    </lineage>
</organism>
<proteinExistence type="predicted"/>
<protein>
    <submittedName>
        <fullName evidence="2">Uncharacterized protein</fullName>
    </submittedName>
</protein>
<sequence>MLVLVDLRLGVPMLSLALRRRPAASLKLLLMSRG</sequence>
<evidence type="ECO:0000313" key="2">
    <source>
        <dbReference type="WBParaSite" id="PEQ_0001036901-mRNA-1"/>
    </source>
</evidence>
<dbReference type="Proteomes" id="UP000887564">
    <property type="component" value="Unplaced"/>
</dbReference>
<reference evidence="2" key="1">
    <citation type="submission" date="2022-11" db="UniProtKB">
        <authorList>
            <consortium name="WormBaseParasite"/>
        </authorList>
    </citation>
    <scope>IDENTIFICATION</scope>
</reference>